<name>A0A5N6BA61_9ACTN</name>
<dbReference type="SUPFAM" id="SSF161098">
    <property type="entry name" value="MetI-like"/>
    <property type="match status" value="1"/>
</dbReference>
<protein>
    <submittedName>
        <fullName evidence="5">Uncharacterized protein</fullName>
    </submittedName>
</protein>
<dbReference type="GO" id="GO:0016020">
    <property type="term" value="C:membrane"/>
    <property type="evidence" value="ECO:0007669"/>
    <property type="project" value="UniProtKB-SubCell"/>
</dbReference>
<dbReference type="RefSeq" id="WP_139580007.1">
    <property type="nucleotide sequence ID" value="NZ_VDMA02000030.1"/>
</dbReference>
<dbReference type="AlphaFoldDB" id="A0A5N6BA61"/>
<organism evidence="5 6">
    <name type="scientific">Microbispora catharanthi</name>
    <dbReference type="NCBI Taxonomy" id="1712871"/>
    <lineage>
        <taxon>Bacteria</taxon>
        <taxon>Bacillati</taxon>
        <taxon>Actinomycetota</taxon>
        <taxon>Actinomycetes</taxon>
        <taxon>Streptosporangiales</taxon>
        <taxon>Streptosporangiaceae</taxon>
        <taxon>Microbispora</taxon>
    </lineage>
</organism>
<dbReference type="EMBL" id="VDMA02000030">
    <property type="protein sequence ID" value="KAB8177282.1"/>
    <property type="molecule type" value="Genomic_DNA"/>
</dbReference>
<accession>A0A5N6BA61</accession>
<dbReference type="InterPro" id="IPR035906">
    <property type="entry name" value="MetI-like_sf"/>
</dbReference>
<evidence type="ECO:0000313" key="5">
    <source>
        <dbReference type="EMBL" id="KAB8177282.1"/>
    </source>
</evidence>
<comment type="caution">
    <text evidence="5">The sequence shown here is derived from an EMBL/GenBank/DDBJ whole genome shotgun (WGS) entry which is preliminary data.</text>
</comment>
<comment type="subcellular location">
    <subcellularLocation>
        <location evidence="1">Membrane</location>
        <topology evidence="1">Multi-pass membrane protein</topology>
    </subcellularLocation>
</comment>
<gene>
    <name evidence="5" type="ORF">FH610_037605</name>
</gene>
<reference evidence="5 6" key="1">
    <citation type="submission" date="2019-10" db="EMBL/GenBank/DDBJ databases">
        <title>Nonomuraea sp. nov., isolated from Phyllanthus amarus.</title>
        <authorList>
            <person name="Klykleung N."/>
            <person name="Tanasupawat S."/>
        </authorList>
    </citation>
    <scope>NUCLEOTIDE SEQUENCE [LARGE SCALE GENOMIC DNA]</scope>
    <source>
        <strain evidence="5 6">CR1-09</strain>
    </source>
</reference>
<keyword evidence="6" id="KW-1185">Reference proteome</keyword>
<evidence type="ECO:0000313" key="6">
    <source>
        <dbReference type="Proteomes" id="UP000313066"/>
    </source>
</evidence>
<sequence>MKAQVGTADLGFLVLLETGRADGAGELRIFCTAGDVDPLHHAGDLRGTAGHPCELCEAAAIDGASPWRIAWAIKVSMVHL</sequence>
<evidence type="ECO:0000256" key="3">
    <source>
        <dbReference type="ARBA" id="ARBA00022989"/>
    </source>
</evidence>
<dbReference type="Proteomes" id="UP000313066">
    <property type="component" value="Unassembled WGS sequence"/>
</dbReference>
<keyword evidence="3" id="KW-1133">Transmembrane helix</keyword>
<keyword evidence="4" id="KW-0472">Membrane</keyword>
<evidence type="ECO:0000256" key="1">
    <source>
        <dbReference type="ARBA" id="ARBA00004141"/>
    </source>
</evidence>
<proteinExistence type="predicted"/>
<evidence type="ECO:0000256" key="4">
    <source>
        <dbReference type="ARBA" id="ARBA00023136"/>
    </source>
</evidence>
<evidence type="ECO:0000256" key="2">
    <source>
        <dbReference type="ARBA" id="ARBA00022692"/>
    </source>
</evidence>
<keyword evidence="2" id="KW-0812">Transmembrane</keyword>